<dbReference type="Pfam" id="PF07944">
    <property type="entry name" value="Beta-AFase-like_GH127_cat"/>
    <property type="match status" value="1"/>
</dbReference>
<evidence type="ECO:0008006" key="7">
    <source>
        <dbReference type="Google" id="ProtNLM"/>
    </source>
</evidence>
<dbReference type="InterPro" id="IPR049049">
    <property type="entry name" value="Beta-AFase-like_GH127_C"/>
</dbReference>
<accession>A0A7W7ZAD5</accession>
<dbReference type="Pfam" id="PF20737">
    <property type="entry name" value="Glyco_hydro127C"/>
    <property type="match status" value="1"/>
</dbReference>
<dbReference type="GO" id="GO:0005975">
    <property type="term" value="P:carbohydrate metabolic process"/>
    <property type="evidence" value="ECO:0007669"/>
    <property type="project" value="InterPro"/>
</dbReference>
<evidence type="ECO:0000259" key="4">
    <source>
        <dbReference type="Pfam" id="PF20737"/>
    </source>
</evidence>
<dbReference type="InterPro" id="IPR049046">
    <property type="entry name" value="Beta-AFase-like_GH127_middle"/>
</dbReference>
<comment type="caution">
    <text evidence="5">The sequence shown here is derived from an EMBL/GenBank/DDBJ whole genome shotgun (WGS) entry which is preliminary data.</text>
</comment>
<dbReference type="InterPro" id="IPR012878">
    <property type="entry name" value="Beta-AFase-like_GH127_cat"/>
</dbReference>
<dbReference type="Gene3D" id="2.60.40.10">
    <property type="entry name" value="Immunoglobulins"/>
    <property type="match status" value="1"/>
</dbReference>
<dbReference type="Proteomes" id="UP000540989">
    <property type="component" value="Unassembled WGS sequence"/>
</dbReference>
<dbReference type="RefSeq" id="WP_221312449.1">
    <property type="nucleotide sequence ID" value="NZ_JACHIP010000001.1"/>
</dbReference>
<reference evidence="5 6" key="1">
    <citation type="submission" date="2020-08" db="EMBL/GenBank/DDBJ databases">
        <title>Genomic Encyclopedia of Type Strains, Phase IV (KMG-V): Genome sequencing to study the core and pangenomes of soil and plant-associated prokaryotes.</title>
        <authorList>
            <person name="Whitman W."/>
        </authorList>
    </citation>
    <scope>NUCLEOTIDE SEQUENCE [LARGE SCALE GENOMIC DNA]</scope>
    <source>
        <strain evidence="5 6">M8UP14</strain>
    </source>
</reference>
<gene>
    <name evidence="5" type="ORF">HDF16_000663</name>
</gene>
<dbReference type="Pfam" id="PF20736">
    <property type="entry name" value="Glyco_hydro127M"/>
    <property type="match status" value="1"/>
</dbReference>
<evidence type="ECO:0000256" key="1">
    <source>
        <dbReference type="SAM" id="MobiDB-lite"/>
    </source>
</evidence>
<evidence type="ECO:0000313" key="6">
    <source>
        <dbReference type="Proteomes" id="UP000540989"/>
    </source>
</evidence>
<dbReference type="InterPro" id="IPR013783">
    <property type="entry name" value="Ig-like_fold"/>
</dbReference>
<dbReference type="AlphaFoldDB" id="A0A7W7ZAD5"/>
<feature type="domain" description="Non-reducing end beta-L-arabinofuranosidase-like GH127 middle" evidence="3">
    <location>
        <begin position="743"/>
        <end position="851"/>
    </location>
</feature>
<dbReference type="EMBL" id="JACHIP010000001">
    <property type="protein sequence ID" value="MBB5055994.1"/>
    <property type="molecule type" value="Genomic_DNA"/>
</dbReference>
<dbReference type="InterPro" id="IPR008928">
    <property type="entry name" value="6-hairpin_glycosidase_sf"/>
</dbReference>
<evidence type="ECO:0000313" key="5">
    <source>
        <dbReference type="EMBL" id="MBB5055994.1"/>
    </source>
</evidence>
<evidence type="ECO:0000259" key="2">
    <source>
        <dbReference type="Pfam" id="PF07944"/>
    </source>
</evidence>
<dbReference type="PANTHER" id="PTHR43465">
    <property type="entry name" value="DUF1680 DOMAIN PROTEIN (AFU_ORTHOLOGUE AFUA_1G08910)"/>
    <property type="match status" value="1"/>
</dbReference>
<protein>
    <recommendedName>
        <fullName evidence="7">Tat pathway signal protein</fullName>
    </recommendedName>
</protein>
<feature type="domain" description="Non-reducing end beta-L-arabinofuranosidase-like GH127 C-terminal" evidence="4">
    <location>
        <begin position="853"/>
        <end position="935"/>
    </location>
</feature>
<name>A0A7W7ZAD5_9BACT</name>
<feature type="compositionally biased region" description="Polar residues" evidence="1">
    <location>
        <begin position="951"/>
        <end position="969"/>
    </location>
</feature>
<dbReference type="Gene3D" id="2.60.120.260">
    <property type="entry name" value="Galactose-binding domain-like"/>
    <property type="match status" value="1"/>
</dbReference>
<organism evidence="5 6">
    <name type="scientific">Granulicella aggregans</name>
    <dbReference type="NCBI Taxonomy" id="474949"/>
    <lineage>
        <taxon>Bacteria</taxon>
        <taxon>Pseudomonadati</taxon>
        <taxon>Acidobacteriota</taxon>
        <taxon>Terriglobia</taxon>
        <taxon>Terriglobales</taxon>
        <taxon>Acidobacteriaceae</taxon>
        <taxon>Granulicella</taxon>
    </lineage>
</organism>
<proteinExistence type="predicted"/>
<evidence type="ECO:0000259" key="3">
    <source>
        <dbReference type="Pfam" id="PF20736"/>
    </source>
</evidence>
<feature type="domain" description="Non-reducing end beta-L-arabinofuranosidase-like GH127 catalytic" evidence="2">
    <location>
        <begin position="419"/>
        <end position="729"/>
    </location>
</feature>
<dbReference type="SUPFAM" id="SSF48208">
    <property type="entry name" value="Six-hairpin glycosidases"/>
    <property type="match status" value="1"/>
</dbReference>
<feature type="region of interest" description="Disordered" evidence="1">
    <location>
        <begin position="940"/>
        <end position="987"/>
    </location>
</feature>
<sequence length="1001" mass="110158">MLRNEDRDIFSQTVCNASHGPHDQYRIDQTNNGDPSHVIGRRSFLTGVAGAAMLAHGNSTNAFTQPSASRVNLAKIAIPSSLVATSENRISAVNDGQTPANSRDRSNSLYALRKESPDEAAPWIDYQWSAPVAIDSVDIYWAIDAPRAKGLPGTEWATLVAPSSYELLYWNGSDYAPVKNVKGLGTAADQFNSTSFTEIKTDRLRLQVNPEVEKPAGVLEWRVYNAGPVPVLPPVIHAGIDRSVMIGGQTYLAGKAIWLEDRRENVARWSKVSGPGTVTFAKATAPVTTAKFSAPGDYVLALMGSGGGSDPKATVHVHAEAPPPADRLDVVYTRKYSIDSPLWGARAKTLIVDWIPHCIDYCERTDIPTNKGDGGIDNFVEAAKANRGEAHAPHKGYVFSNAWVHQTVESMCIALMVDAQGDQEIIASQQKMSATLERWIPIILAAQMSDGYLQTAFILTDRSKWPERWSPDHRGNHEGYVSGYFIESAINHYTLTDGKDLRLYNAAKKLADCWVANLGPGKKDWFDGHQEMEQALVRFGRFVNDQEGNHRGDAYIALAKFLLDSRRGGSEYDQSHLPPGQQYEAVGHAVRATYFYSGMADIAAETGDKDYQGAVLSLWDNMVNRKYYLTGGIGSGETSEGFGPNYSLRNAAYCESCSSCGLVFFQYKLNLAYHDAKYADLYEQTMYNALLGGVALDGKSFCYTNPLVNTQRAKWHTCPCCVGNIPRTLLMMPTWSYVKSKQGVYVNMFVGSRIRVGEIAGTNVEMVQKTEYPWKGAIAITVNPEQPATFTVFVRIPNRKTSKLYTETPAIRGVKRFAVNGKQITPHIEKGYAVVTREWNAGDTIEFELPLEPQRVVADDRIKADLGTVALKYGPLVYNVETSDNQEIERELSDAPLSMEWKPDLLGGVMVMTGKWKDGSPMVAIPNYARMNRVPPPQEYPGREDIDYAPGSTTNTAKLSRQSTKTAAPSSPAIVNPNAGAGVTTGTRKRSGNFIESKVWI</sequence>
<keyword evidence="6" id="KW-1185">Reference proteome</keyword>
<dbReference type="PANTHER" id="PTHR43465:SF2">
    <property type="entry name" value="DUF1680 DOMAIN PROTEIN (AFU_ORTHOLOGUE AFUA_1G08910)"/>
    <property type="match status" value="1"/>
</dbReference>
<dbReference type="InterPro" id="IPR049174">
    <property type="entry name" value="Beta-AFase-like"/>
</dbReference>